<accession>A0A7W7ZW88</accession>
<protein>
    <recommendedName>
        <fullName evidence="4">Secreted protein</fullName>
    </recommendedName>
</protein>
<dbReference type="RefSeq" id="WP_184957886.1">
    <property type="nucleotide sequence ID" value="NZ_JACHIN010000001.1"/>
</dbReference>
<evidence type="ECO:0000313" key="2">
    <source>
        <dbReference type="EMBL" id="MBB5074911.1"/>
    </source>
</evidence>
<feature type="signal peptide" evidence="1">
    <location>
        <begin position="1"/>
        <end position="26"/>
    </location>
</feature>
<evidence type="ECO:0000256" key="1">
    <source>
        <dbReference type="SAM" id="SignalP"/>
    </source>
</evidence>
<reference evidence="2 3" key="1">
    <citation type="submission" date="2020-08" db="EMBL/GenBank/DDBJ databases">
        <title>Genomic Encyclopedia of Type Strains, Phase IV (KMG-IV): sequencing the most valuable type-strain genomes for metagenomic binning, comparative biology and taxonomic classification.</title>
        <authorList>
            <person name="Goeker M."/>
        </authorList>
    </citation>
    <scope>NUCLEOTIDE SEQUENCE [LARGE SCALE GENOMIC DNA]</scope>
    <source>
        <strain evidence="2 3">DSM 45385</strain>
    </source>
</reference>
<gene>
    <name evidence="2" type="ORF">HNR40_000357</name>
</gene>
<keyword evidence="3" id="KW-1185">Reference proteome</keyword>
<evidence type="ECO:0000313" key="3">
    <source>
        <dbReference type="Proteomes" id="UP000568380"/>
    </source>
</evidence>
<evidence type="ECO:0008006" key="4">
    <source>
        <dbReference type="Google" id="ProtNLM"/>
    </source>
</evidence>
<comment type="caution">
    <text evidence="2">The sequence shown here is derived from an EMBL/GenBank/DDBJ whole genome shotgun (WGS) entry which is preliminary data.</text>
</comment>
<keyword evidence="1" id="KW-0732">Signal</keyword>
<dbReference type="AlphaFoldDB" id="A0A7W7ZW88"/>
<dbReference type="EMBL" id="JACHIN010000001">
    <property type="protein sequence ID" value="MBB5074911.1"/>
    <property type="molecule type" value="Genomic_DNA"/>
</dbReference>
<feature type="chain" id="PRO_5030651071" description="Secreted protein" evidence="1">
    <location>
        <begin position="27"/>
        <end position="92"/>
    </location>
</feature>
<organism evidence="2 3">
    <name type="scientific">Nonomuraea endophytica</name>
    <dbReference type="NCBI Taxonomy" id="714136"/>
    <lineage>
        <taxon>Bacteria</taxon>
        <taxon>Bacillati</taxon>
        <taxon>Actinomycetota</taxon>
        <taxon>Actinomycetes</taxon>
        <taxon>Streptosporangiales</taxon>
        <taxon>Streptosporangiaceae</taxon>
        <taxon>Nonomuraea</taxon>
    </lineage>
</organism>
<proteinExistence type="predicted"/>
<sequence length="92" mass="9178">MRASSLAVALSAAALVVSASAVPARAAVSDAVCFNGQRTATGGGYYKVTAGGCDGHSGTTVTIRFGPAAGDYSCGWTFVWNSQLGAENCTLV</sequence>
<name>A0A7W7ZW88_9ACTN</name>
<dbReference type="Proteomes" id="UP000568380">
    <property type="component" value="Unassembled WGS sequence"/>
</dbReference>